<dbReference type="PROSITE" id="PS51197">
    <property type="entry name" value="HTH_RRF2_2"/>
    <property type="match status" value="1"/>
</dbReference>
<accession>A0A329QRS6</accession>
<dbReference type="InterPro" id="IPR000944">
    <property type="entry name" value="Tscrpt_reg_Rrf2"/>
</dbReference>
<dbReference type="InterPro" id="IPR036390">
    <property type="entry name" value="WH_DNA-bd_sf"/>
</dbReference>
<reference evidence="1 2" key="1">
    <citation type="submission" date="2018-04" db="EMBL/GenBank/DDBJ databases">
        <title>Paenibacillus taichungensis Genome sequencing and assembly.</title>
        <authorList>
            <person name="Xu J."/>
            <person name="Rensing C."/>
            <person name="Mazhar H.S."/>
        </authorList>
    </citation>
    <scope>NUCLEOTIDE SEQUENCE [LARGE SCALE GENOMIC DNA]</scope>
    <source>
        <strain evidence="1 2">NC1</strain>
    </source>
</reference>
<gene>
    <name evidence="1" type="ORF">DC345_13545</name>
</gene>
<dbReference type="Pfam" id="PF02082">
    <property type="entry name" value="Rrf2"/>
    <property type="match status" value="1"/>
</dbReference>
<dbReference type="Gene3D" id="1.10.10.10">
    <property type="entry name" value="Winged helix-like DNA-binding domain superfamily/Winged helix DNA-binding domain"/>
    <property type="match status" value="1"/>
</dbReference>
<evidence type="ECO:0000313" key="1">
    <source>
        <dbReference type="EMBL" id="RAW15070.1"/>
    </source>
</evidence>
<dbReference type="PANTHER" id="PTHR33221:SF15">
    <property type="entry name" value="HTH-TYPE TRANSCRIPTIONAL REGULATOR YWGB-RELATED"/>
    <property type="match status" value="1"/>
</dbReference>
<dbReference type="Proteomes" id="UP000250642">
    <property type="component" value="Unassembled WGS sequence"/>
</dbReference>
<protein>
    <submittedName>
        <fullName evidence="1">Rrf2 family transcriptional regulator</fullName>
    </submittedName>
</protein>
<evidence type="ECO:0000313" key="2">
    <source>
        <dbReference type="Proteomes" id="UP000250642"/>
    </source>
</evidence>
<organism evidence="1 2">
    <name type="scientific">Paenibacillus taichungensis</name>
    <dbReference type="NCBI Taxonomy" id="484184"/>
    <lineage>
        <taxon>Bacteria</taxon>
        <taxon>Bacillati</taxon>
        <taxon>Bacillota</taxon>
        <taxon>Bacilli</taxon>
        <taxon>Bacillales</taxon>
        <taxon>Paenibacillaceae</taxon>
        <taxon>Paenibacillus</taxon>
    </lineage>
</organism>
<dbReference type="InterPro" id="IPR036388">
    <property type="entry name" value="WH-like_DNA-bd_sf"/>
</dbReference>
<dbReference type="EMBL" id="QEVW01000008">
    <property type="protein sequence ID" value="RAW15070.1"/>
    <property type="molecule type" value="Genomic_DNA"/>
</dbReference>
<dbReference type="PANTHER" id="PTHR33221">
    <property type="entry name" value="WINGED HELIX-TURN-HELIX TRANSCRIPTIONAL REGULATOR, RRF2 FAMILY"/>
    <property type="match status" value="1"/>
</dbReference>
<sequence>MNAMAYSTALSQGISILLYVHTYTEKNCLNYLSTKVISEQLNIPVPTTVKVIRNLNNAKLTMAKEGAKGGILLAQPLSEITMLDVFLAVEPGKDLFKIHTDVTLQGQDVDDVKQKVIHHLEGAEIAMQNYLKDIRLTDLLHEEKKG</sequence>
<dbReference type="SUPFAM" id="SSF46785">
    <property type="entry name" value="Winged helix' DNA-binding domain"/>
    <property type="match status" value="1"/>
</dbReference>
<dbReference type="AlphaFoldDB" id="A0A329QRS6"/>
<dbReference type="GO" id="GO:0005829">
    <property type="term" value="C:cytosol"/>
    <property type="evidence" value="ECO:0007669"/>
    <property type="project" value="TreeGrafter"/>
</dbReference>
<proteinExistence type="predicted"/>
<name>A0A329QRS6_9BACL</name>
<comment type="caution">
    <text evidence="1">The sequence shown here is derived from an EMBL/GenBank/DDBJ whole genome shotgun (WGS) entry which is preliminary data.</text>
</comment>
<dbReference type="GO" id="GO:0003700">
    <property type="term" value="F:DNA-binding transcription factor activity"/>
    <property type="evidence" value="ECO:0007669"/>
    <property type="project" value="TreeGrafter"/>
</dbReference>